<reference evidence="2 3" key="1">
    <citation type="submission" date="2023-02" db="EMBL/GenBank/DDBJ databases">
        <title>Oceanobacillus kimchii IFOP_LL358 isolated form Alexandrium catenella lab strain.</title>
        <authorList>
            <person name="Gajardo G."/>
            <person name="Ueki S."/>
            <person name="Maruyama F."/>
        </authorList>
    </citation>
    <scope>NUCLEOTIDE SEQUENCE [LARGE SCALE GENOMIC DNA]</scope>
    <source>
        <strain evidence="2 3">IFOP_LL358</strain>
    </source>
</reference>
<evidence type="ECO:0000256" key="1">
    <source>
        <dbReference type="SAM" id="MobiDB-lite"/>
    </source>
</evidence>
<comment type="caution">
    <text evidence="2">The sequence shown here is derived from an EMBL/GenBank/DDBJ whole genome shotgun (WGS) entry which is preliminary data.</text>
</comment>
<dbReference type="RefSeq" id="WP_260048336.1">
    <property type="nucleotide sequence ID" value="NZ_BSKO01000001.1"/>
</dbReference>
<evidence type="ECO:0008006" key="4">
    <source>
        <dbReference type="Google" id="ProtNLM"/>
    </source>
</evidence>
<sequence>MGNLDASVQEFKDFVNKHPKIVREIRKSGRSWQEYYEKWALLGESDPYWNEFTEADTTDNHSQHKSTNENEEKDLISQLMKYTQKIDVDKLQGQIDQLSKAVGSVQEMVSQFKSTGPKESPKDPFHWIKD</sequence>
<dbReference type="InterPro" id="IPR025953">
    <property type="entry name" value="YlbD_coat"/>
</dbReference>
<dbReference type="EMBL" id="BSKO01000001">
    <property type="protein sequence ID" value="GLO65883.1"/>
    <property type="molecule type" value="Genomic_DNA"/>
</dbReference>
<name>A0ABQ5TG81_9BACI</name>
<dbReference type="Proteomes" id="UP001275436">
    <property type="component" value="Unassembled WGS sequence"/>
</dbReference>
<protein>
    <recommendedName>
        <fullName evidence="4">Cytosolic protein</fullName>
    </recommendedName>
</protein>
<proteinExistence type="predicted"/>
<feature type="region of interest" description="Disordered" evidence="1">
    <location>
        <begin position="52"/>
        <end position="72"/>
    </location>
</feature>
<accession>A0ABQ5TG81</accession>
<feature type="region of interest" description="Disordered" evidence="1">
    <location>
        <begin position="107"/>
        <end position="130"/>
    </location>
</feature>
<gene>
    <name evidence="2" type="ORF">MACH08_16670</name>
</gene>
<feature type="compositionally biased region" description="Basic and acidic residues" evidence="1">
    <location>
        <begin position="119"/>
        <end position="130"/>
    </location>
</feature>
<feature type="compositionally biased region" description="Basic and acidic residues" evidence="1">
    <location>
        <begin position="58"/>
        <end position="72"/>
    </location>
</feature>
<organism evidence="2 3">
    <name type="scientific">Oceanobacillus kimchii</name>
    <dbReference type="NCBI Taxonomy" id="746691"/>
    <lineage>
        <taxon>Bacteria</taxon>
        <taxon>Bacillati</taxon>
        <taxon>Bacillota</taxon>
        <taxon>Bacilli</taxon>
        <taxon>Bacillales</taxon>
        <taxon>Bacillaceae</taxon>
        <taxon>Oceanobacillus</taxon>
    </lineage>
</organism>
<evidence type="ECO:0000313" key="2">
    <source>
        <dbReference type="EMBL" id="GLO65883.1"/>
    </source>
</evidence>
<evidence type="ECO:0000313" key="3">
    <source>
        <dbReference type="Proteomes" id="UP001275436"/>
    </source>
</evidence>
<keyword evidence="3" id="KW-1185">Reference proteome</keyword>
<dbReference type="Pfam" id="PF14071">
    <property type="entry name" value="YlbD_coat"/>
    <property type="match status" value="1"/>
</dbReference>